<accession>A0AAQ3N2T8</accession>
<reference evidence="1 2" key="1">
    <citation type="journal article" date="2023" name="Life. Sci Alliance">
        <title>Evolutionary insights into 3D genome organization and epigenetic landscape of Vigna mungo.</title>
        <authorList>
            <person name="Junaid A."/>
            <person name="Singh B."/>
            <person name="Bhatia S."/>
        </authorList>
    </citation>
    <scope>NUCLEOTIDE SEQUENCE [LARGE SCALE GENOMIC DNA]</scope>
    <source>
        <strain evidence="1">Urdbean</strain>
    </source>
</reference>
<evidence type="ECO:0000313" key="2">
    <source>
        <dbReference type="Proteomes" id="UP001374535"/>
    </source>
</evidence>
<evidence type="ECO:0000313" key="1">
    <source>
        <dbReference type="EMBL" id="WVZ02153.1"/>
    </source>
</evidence>
<name>A0AAQ3N2T8_VIGMU</name>
<keyword evidence="2" id="KW-1185">Reference proteome</keyword>
<dbReference type="AlphaFoldDB" id="A0AAQ3N2T8"/>
<sequence length="103" mass="12196">MGVIYVVHYAWSVGFRHIWLECDFVLVCRAVFSQRIVPWIHGGGWRKCPKIYCDMEFKASHIFRDGNHYADKLTNLVLVNKDVKVHNDVKHEVFVKNNQYMMP</sequence>
<protein>
    <recommendedName>
        <fullName evidence="3">RNase H type-1 domain-containing protein</fullName>
    </recommendedName>
</protein>
<dbReference type="Proteomes" id="UP001374535">
    <property type="component" value="Chromosome 7"/>
</dbReference>
<dbReference type="EMBL" id="CP144694">
    <property type="protein sequence ID" value="WVZ02153.1"/>
    <property type="molecule type" value="Genomic_DNA"/>
</dbReference>
<organism evidence="1 2">
    <name type="scientific">Vigna mungo</name>
    <name type="common">Black gram</name>
    <name type="synonym">Phaseolus mungo</name>
    <dbReference type="NCBI Taxonomy" id="3915"/>
    <lineage>
        <taxon>Eukaryota</taxon>
        <taxon>Viridiplantae</taxon>
        <taxon>Streptophyta</taxon>
        <taxon>Embryophyta</taxon>
        <taxon>Tracheophyta</taxon>
        <taxon>Spermatophyta</taxon>
        <taxon>Magnoliopsida</taxon>
        <taxon>eudicotyledons</taxon>
        <taxon>Gunneridae</taxon>
        <taxon>Pentapetalae</taxon>
        <taxon>rosids</taxon>
        <taxon>fabids</taxon>
        <taxon>Fabales</taxon>
        <taxon>Fabaceae</taxon>
        <taxon>Papilionoideae</taxon>
        <taxon>50 kb inversion clade</taxon>
        <taxon>NPAAA clade</taxon>
        <taxon>indigoferoid/millettioid clade</taxon>
        <taxon>Phaseoleae</taxon>
        <taxon>Vigna</taxon>
    </lineage>
</organism>
<gene>
    <name evidence="1" type="ORF">V8G54_022959</name>
</gene>
<evidence type="ECO:0008006" key="3">
    <source>
        <dbReference type="Google" id="ProtNLM"/>
    </source>
</evidence>
<proteinExistence type="predicted"/>